<reference evidence="6 8" key="2">
    <citation type="journal article" date="2013" name="Nature">
        <title>Insights into bilaterian evolution from three spiralian genomes.</title>
        <authorList>
            <person name="Simakov O."/>
            <person name="Marletaz F."/>
            <person name="Cho S.J."/>
            <person name="Edsinger-Gonzales E."/>
            <person name="Havlak P."/>
            <person name="Hellsten U."/>
            <person name="Kuo D.H."/>
            <person name="Larsson T."/>
            <person name="Lv J."/>
            <person name="Arendt D."/>
            <person name="Savage R."/>
            <person name="Osoegawa K."/>
            <person name="de Jong P."/>
            <person name="Grimwood J."/>
            <person name="Chapman J.A."/>
            <person name="Shapiro H."/>
            <person name="Aerts A."/>
            <person name="Otillar R.P."/>
            <person name="Terry A.Y."/>
            <person name="Boore J.L."/>
            <person name="Grigoriev I.V."/>
            <person name="Lindberg D.R."/>
            <person name="Seaver E.C."/>
            <person name="Weisblat D.A."/>
            <person name="Putnam N.H."/>
            <person name="Rokhsar D.S."/>
        </authorList>
    </citation>
    <scope>NUCLEOTIDE SEQUENCE</scope>
</reference>
<gene>
    <name evidence="7" type="primary">20194666</name>
    <name evidence="6" type="ORF">HELRODRAFT_104401</name>
</gene>
<accession>T1EDL4</accession>
<evidence type="ECO:0000313" key="8">
    <source>
        <dbReference type="Proteomes" id="UP000015101"/>
    </source>
</evidence>
<evidence type="ECO:0000256" key="4">
    <source>
        <dbReference type="ARBA" id="ARBA00022553"/>
    </source>
</evidence>
<dbReference type="HOGENOM" id="CLU_1191023_0_0_1"/>
<dbReference type="OMA" id="QLFENEW"/>
<proteinExistence type="inferred from homology"/>
<feature type="compositionally biased region" description="Polar residues" evidence="5">
    <location>
        <begin position="44"/>
        <end position="54"/>
    </location>
</feature>
<sequence length="233" mass="26474">MSMFREFCDDPFFGFSEHDHRRKLISDMEKTQKNRHRHGRRGDQQPSIQAPNNHHSGREMSLFDPLEMSGPMSLFNSRSPFSMMDSLLPAFGNLHTGFESFSSGSNDVNGFGYSSMKVSSYVNDGSGPPKVFEAVQSTKVAPGGLKETKKAMRDTMVGVEKMSLGRHIMDKGHVITRQKDTNSGDISENRDYIGFAEEEANQFDEEWERVISKYSGRKNKANRYLERKNLALE</sequence>
<dbReference type="EMBL" id="AMQM01008363">
    <property type="status" value="NOT_ANNOTATED_CDS"/>
    <property type="molecule type" value="Genomic_DNA"/>
</dbReference>
<reference evidence="8" key="1">
    <citation type="submission" date="2012-12" db="EMBL/GenBank/DDBJ databases">
        <authorList>
            <person name="Hellsten U."/>
            <person name="Grimwood J."/>
            <person name="Chapman J.A."/>
            <person name="Shapiro H."/>
            <person name="Aerts A."/>
            <person name="Otillar R.P."/>
            <person name="Terry A.Y."/>
            <person name="Boore J.L."/>
            <person name="Simakov O."/>
            <person name="Marletaz F."/>
            <person name="Cho S.-J."/>
            <person name="Edsinger-Gonzales E."/>
            <person name="Havlak P."/>
            <person name="Kuo D.-H."/>
            <person name="Larsson T."/>
            <person name="Lv J."/>
            <person name="Arendt D."/>
            <person name="Savage R."/>
            <person name="Osoegawa K."/>
            <person name="de Jong P."/>
            <person name="Lindberg D.R."/>
            <person name="Seaver E.C."/>
            <person name="Weisblat D.A."/>
            <person name="Putnam N.H."/>
            <person name="Grigoriev I.V."/>
            <person name="Rokhsar D.S."/>
        </authorList>
    </citation>
    <scope>NUCLEOTIDE SEQUENCE</scope>
</reference>
<dbReference type="Proteomes" id="UP000015101">
    <property type="component" value="Unassembled WGS sequence"/>
</dbReference>
<dbReference type="Pfam" id="PF10248">
    <property type="entry name" value="Mlf1IP"/>
    <property type="match status" value="1"/>
</dbReference>
<dbReference type="eggNOG" id="KOG4049">
    <property type="taxonomic scope" value="Eukaryota"/>
</dbReference>
<dbReference type="GeneID" id="20194666"/>
<evidence type="ECO:0000313" key="6">
    <source>
        <dbReference type="EMBL" id="ESN90155.1"/>
    </source>
</evidence>
<reference evidence="7" key="3">
    <citation type="submission" date="2015-06" db="UniProtKB">
        <authorList>
            <consortium name="EnsemblMetazoa"/>
        </authorList>
    </citation>
    <scope>IDENTIFICATION</scope>
</reference>
<evidence type="ECO:0000313" key="7">
    <source>
        <dbReference type="EnsemblMetazoa" id="HelroP104401"/>
    </source>
</evidence>
<dbReference type="RefSeq" id="XP_009031732.1">
    <property type="nucleotide sequence ID" value="XM_009033484.1"/>
</dbReference>
<evidence type="ECO:0008006" key="9">
    <source>
        <dbReference type="Google" id="ProtNLM"/>
    </source>
</evidence>
<dbReference type="STRING" id="6412.T1EDL4"/>
<dbReference type="AlphaFoldDB" id="T1EDL4"/>
<name>T1EDL4_HELRO</name>
<dbReference type="KEGG" id="hro:HELRODRAFT_104401"/>
<keyword evidence="3" id="KW-0963">Cytoplasm</keyword>
<dbReference type="OrthoDB" id="8707547at2759"/>
<evidence type="ECO:0000256" key="1">
    <source>
        <dbReference type="ARBA" id="ARBA00004496"/>
    </source>
</evidence>
<organism evidence="7 8">
    <name type="scientific">Helobdella robusta</name>
    <name type="common">Californian leech</name>
    <dbReference type="NCBI Taxonomy" id="6412"/>
    <lineage>
        <taxon>Eukaryota</taxon>
        <taxon>Metazoa</taxon>
        <taxon>Spiralia</taxon>
        <taxon>Lophotrochozoa</taxon>
        <taxon>Annelida</taxon>
        <taxon>Clitellata</taxon>
        <taxon>Hirudinea</taxon>
        <taxon>Rhynchobdellida</taxon>
        <taxon>Glossiphoniidae</taxon>
        <taxon>Helobdella</taxon>
    </lineage>
</organism>
<evidence type="ECO:0000256" key="5">
    <source>
        <dbReference type="SAM" id="MobiDB-lite"/>
    </source>
</evidence>
<dbReference type="InterPro" id="IPR019376">
    <property type="entry name" value="Myeloid_leukemia_factor"/>
</dbReference>
<dbReference type="EMBL" id="KB097768">
    <property type="protein sequence ID" value="ESN90155.1"/>
    <property type="molecule type" value="Genomic_DNA"/>
</dbReference>
<keyword evidence="8" id="KW-1185">Reference proteome</keyword>
<dbReference type="PANTHER" id="PTHR13105">
    <property type="entry name" value="MYELOID LEUKEMIA FACTOR"/>
    <property type="match status" value="1"/>
</dbReference>
<feature type="region of interest" description="Disordered" evidence="5">
    <location>
        <begin position="30"/>
        <end position="62"/>
    </location>
</feature>
<dbReference type="GO" id="GO:0005634">
    <property type="term" value="C:nucleus"/>
    <property type="evidence" value="ECO:0000318"/>
    <property type="project" value="GO_Central"/>
</dbReference>
<evidence type="ECO:0000256" key="3">
    <source>
        <dbReference type="ARBA" id="ARBA00022490"/>
    </source>
</evidence>
<comment type="similarity">
    <text evidence="2">Belongs to the MLF family.</text>
</comment>
<keyword evidence="4" id="KW-0597">Phosphoprotein</keyword>
<dbReference type="GO" id="GO:0005737">
    <property type="term" value="C:cytoplasm"/>
    <property type="evidence" value="ECO:0000318"/>
    <property type="project" value="GO_Central"/>
</dbReference>
<dbReference type="EnsemblMetazoa" id="HelroT104401">
    <property type="protein sequence ID" value="HelroP104401"/>
    <property type="gene ID" value="HelroG104401"/>
</dbReference>
<evidence type="ECO:0000256" key="2">
    <source>
        <dbReference type="ARBA" id="ARBA00008332"/>
    </source>
</evidence>
<protein>
    <recommendedName>
        <fullName evidence="9">Myeloid leukemia factor 1</fullName>
    </recommendedName>
</protein>
<dbReference type="InParanoid" id="T1EDL4"/>
<dbReference type="CTD" id="20194666"/>
<dbReference type="GO" id="GO:0006355">
    <property type="term" value="P:regulation of DNA-templated transcription"/>
    <property type="evidence" value="ECO:0000318"/>
    <property type="project" value="GO_Central"/>
</dbReference>
<comment type="subcellular location">
    <subcellularLocation>
        <location evidence="1">Cytoplasm</location>
    </subcellularLocation>
</comment>